<feature type="binding site" evidence="3">
    <location>
        <position position="21"/>
    </location>
    <ligand>
        <name>Zn(2+)</name>
        <dbReference type="ChEBI" id="CHEBI:29105"/>
        <label>1</label>
    </ligand>
</feature>
<feature type="binding site" evidence="3">
    <location>
        <position position="146"/>
    </location>
    <ligand>
        <name>Zn(2+)</name>
        <dbReference type="ChEBI" id="CHEBI:29105"/>
        <label>1</label>
    </ligand>
</feature>
<dbReference type="PANTHER" id="PTHR11347">
    <property type="entry name" value="CYCLIC NUCLEOTIDE PHOSPHODIESTERASE"/>
    <property type="match status" value="1"/>
</dbReference>
<evidence type="ECO:0000313" key="6">
    <source>
        <dbReference type="WBParaSite" id="MCU_006744-RA"/>
    </source>
</evidence>
<dbReference type="AlphaFoldDB" id="A0A5K3FAA7"/>
<reference evidence="6" key="1">
    <citation type="submission" date="2019-11" db="UniProtKB">
        <authorList>
            <consortium name="WormBaseParasite"/>
        </authorList>
    </citation>
    <scope>IDENTIFICATION</scope>
</reference>
<evidence type="ECO:0000259" key="5">
    <source>
        <dbReference type="PROSITE" id="PS51845"/>
    </source>
</evidence>
<dbReference type="GO" id="GO:0004114">
    <property type="term" value="F:3',5'-cyclic-nucleotide phosphodiesterase activity"/>
    <property type="evidence" value="ECO:0007669"/>
    <property type="project" value="InterPro"/>
</dbReference>
<keyword evidence="2" id="KW-0378">Hydrolase</keyword>
<evidence type="ECO:0000256" key="2">
    <source>
        <dbReference type="ARBA" id="ARBA00022801"/>
    </source>
</evidence>
<dbReference type="InterPro" id="IPR002073">
    <property type="entry name" value="PDEase_catalytic_dom"/>
</dbReference>
<keyword evidence="1 3" id="KW-0479">Metal-binding</keyword>
<dbReference type="GO" id="GO:0046872">
    <property type="term" value="F:metal ion binding"/>
    <property type="evidence" value="ECO:0007669"/>
    <property type="project" value="UniProtKB-KW"/>
</dbReference>
<feature type="domain" description="PDEase" evidence="5">
    <location>
        <begin position="1"/>
        <end position="242"/>
    </location>
</feature>
<dbReference type="Gene3D" id="1.10.1300.10">
    <property type="entry name" value="3'5'-cyclic nucleotide phosphodiesterase, catalytic domain"/>
    <property type="match status" value="1"/>
</dbReference>
<accession>A0A5K3FAA7</accession>
<dbReference type="InterPro" id="IPR023088">
    <property type="entry name" value="PDEase"/>
</dbReference>
<evidence type="ECO:0000256" key="4">
    <source>
        <dbReference type="SAM" id="MobiDB-lite"/>
    </source>
</evidence>
<sequence length="328" mass="36454">MQAIFSDLECLAIIIACLSHDLDHRGTNNQFQIRTMSPLVNLYSTSVLEHHHFDRCIMLLNTKGNDILCTLSHDEYRRAVSIMEKAILATDLSRYFAKLPEFRQVLDDRISAVGEETTNDIVVKTMWQTETSNRELLMSMLMTASDVSASTKPWPVQKKSAELVANEFFEQGDLEKQKLNIKPEAVMDRDLSHQFPQMQIEFIDTICAPVYKLITRVCGRLKPLLDGCLANRDCWDCLVRGKEIKESLMRLPASDNEDPAYRDRLVALLNPRNTAAAGSRLSPSPALDAALRPADHPTSASGASLSAEKFGDNNPTSEDTTVGGGGAP</sequence>
<feature type="region of interest" description="Disordered" evidence="4">
    <location>
        <begin position="275"/>
        <end position="328"/>
    </location>
</feature>
<feature type="binding site" evidence="3">
    <location>
        <position position="20"/>
    </location>
    <ligand>
        <name>Zn(2+)</name>
        <dbReference type="ChEBI" id="CHEBI:29105"/>
        <label>1</label>
    </ligand>
</feature>
<dbReference type="PRINTS" id="PR00387">
    <property type="entry name" value="PDIESTERASE1"/>
</dbReference>
<dbReference type="Pfam" id="PF00233">
    <property type="entry name" value="PDEase_I"/>
    <property type="match status" value="1"/>
</dbReference>
<dbReference type="InterPro" id="IPR036971">
    <property type="entry name" value="PDEase_catalytic_dom_sf"/>
</dbReference>
<feature type="binding site" evidence="3">
    <location>
        <position position="21"/>
    </location>
    <ligand>
        <name>Zn(2+)</name>
        <dbReference type="ChEBI" id="CHEBI:29105"/>
        <label>2</label>
    </ligand>
</feature>
<dbReference type="PROSITE" id="PS51845">
    <property type="entry name" value="PDEASE_I_2"/>
    <property type="match status" value="1"/>
</dbReference>
<dbReference type="CDD" id="cd00077">
    <property type="entry name" value="HDc"/>
    <property type="match status" value="1"/>
</dbReference>
<protein>
    <submittedName>
        <fullName evidence="6">PDEase domain-containing protein</fullName>
    </submittedName>
</protein>
<evidence type="ECO:0000256" key="3">
    <source>
        <dbReference type="PIRSR" id="PIRSR623088-3"/>
    </source>
</evidence>
<dbReference type="SUPFAM" id="SSF109604">
    <property type="entry name" value="HD-domain/PDEase-like"/>
    <property type="match status" value="1"/>
</dbReference>
<dbReference type="WBParaSite" id="MCU_006744-RA">
    <property type="protein sequence ID" value="MCU_006744-RA"/>
    <property type="gene ID" value="MCU_006744"/>
</dbReference>
<evidence type="ECO:0000256" key="1">
    <source>
        <dbReference type="ARBA" id="ARBA00022723"/>
    </source>
</evidence>
<name>A0A5K3FAA7_MESCO</name>
<organism evidence="6">
    <name type="scientific">Mesocestoides corti</name>
    <name type="common">Flatworm</name>
    <dbReference type="NCBI Taxonomy" id="53468"/>
    <lineage>
        <taxon>Eukaryota</taxon>
        <taxon>Metazoa</taxon>
        <taxon>Spiralia</taxon>
        <taxon>Lophotrochozoa</taxon>
        <taxon>Platyhelminthes</taxon>
        <taxon>Cestoda</taxon>
        <taxon>Eucestoda</taxon>
        <taxon>Cyclophyllidea</taxon>
        <taxon>Mesocestoididae</taxon>
        <taxon>Mesocestoides</taxon>
    </lineage>
</organism>
<dbReference type="InterPro" id="IPR023174">
    <property type="entry name" value="PDEase_CS"/>
</dbReference>
<dbReference type="InterPro" id="IPR003607">
    <property type="entry name" value="HD/PDEase_dom"/>
</dbReference>
<proteinExistence type="predicted"/>
<dbReference type="GO" id="GO:0007165">
    <property type="term" value="P:signal transduction"/>
    <property type="evidence" value="ECO:0007669"/>
    <property type="project" value="InterPro"/>
</dbReference>
<dbReference type="PROSITE" id="PS00126">
    <property type="entry name" value="PDEASE_I_1"/>
    <property type="match status" value="1"/>
</dbReference>